<evidence type="ECO:0008006" key="4">
    <source>
        <dbReference type="Google" id="ProtNLM"/>
    </source>
</evidence>
<proteinExistence type="predicted"/>
<dbReference type="NCBIfam" id="TIGR04127">
    <property type="entry name" value="flavo_near_exo"/>
    <property type="match status" value="1"/>
</dbReference>
<dbReference type="RefSeq" id="WP_009779091.1">
    <property type="nucleotide sequence ID" value="NZ_CH672395.1"/>
</dbReference>
<accession>A3XQS7</accession>
<protein>
    <recommendedName>
        <fullName evidence="4">Exosortase F system-associated protein</fullName>
    </recommendedName>
</protein>
<gene>
    <name evidence="2" type="ORF">MED217_03500</name>
</gene>
<keyword evidence="1" id="KW-1133">Transmembrane helix</keyword>
<dbReference type="InterPro" id="IPR026414">
    <property type="entry name" value="ExosoTase_F-assoc_memb"/>
</dbReference>
<feature type="transmembrane region" description="Helical" evidence="1">
    <location>
        <begin position="87"/>
        <end position="106"/>
    </location>
</feature>
<keyword evidence="1" id="KW-0812">Transmembrane</keyword>
<organism evidence="2 3">
    <name type="scientific">Leeuwenhoekiella blandensis (strain CECT 7118 / CCUG 51940 / KCTC 22103 / MED217)</name>
    <name type="common">Flavobacterium sp. (strain MED217)</name>
    <dbReference type="NCBI Taxonomy" id="398720"/>
    <lineage>
        <taxon>Bacteria</taxon>
        <taxon>Pseudomonadati</taxon>
        <taxon>Bacteroidota</taxon>
        <taxon>Flavobacteriia</taxon>
        <taxon>Flavobacteriales</taxon>
        <taxon>Flavobacteriaceae</taxon>
        <taxon>Leeuwenhoekiella</taxon>
    </lineage>
</organism>
<sequence>MKKILSAILVLLLVLGLVSVRYWETTLFYDPLLVFFEGAYLNATRLPKLDFFSLLLNISLRYWLNSALSILTLVVLFPRKGIFKISLLLYVALFVLLIIGFSVIVMTYDQHLSMLLFYVRRFLIQPIFLLVLVPAFYYHHVLSKA</sequence>
<dbReference type="STRING" id="398720.MED217_03500"/>
<comment type="caution">
    <text evidence="2">The sequence shown here is derived from an EMBL/GenBank/DDBJ whole genome shotgun (WGS) entry which is preliminary data.</text>
</comment>
<dbReference type="Proteomes" id="UP000001601">
    <property type="component" value="Unassembled WGS sequence"/>
</dbReference>
<dbReference type="HOGENOM" id="CLU_147286_0_0_10"/>
<evidence type="ECO:0000313" key="2">
    <source>
        <dbReference type="EMBL" id="EAQ48050.1"/>
    </source>
</evidence>
<keyword evidence="3" id="KW-1185">Reference proteome</keyword>
<feature type="transmembrane region" description="Helical" evidence="1">
    <location>
        <begin position="51"/>
        <end position="75"/>
    </location>
</feature>
<evidence type="ECO:0000313" key="3">
    <source>
        <dbReference type="Proteomes" id="UP000001601"/>
    </source>
</evidence>
<reference evidence="2 3" key="1">
    <citation type="journal article" date="2007" name="Nature">
        <title>Light stimulates growth of proteorhodopsin-containing marine Flavobacteria.</title>
        <authorList>
            <person name="Gomez-Consarnau L."/>
            <person name="Gonzalez J.M."/>
            <person name="Coll-Llado M."/>
            <person name="Gourdon P."/>
            <person name="Pascher T."/>
            <person name="Neutze R."/>
            <person name="Pedros-Alio C."/>
            <person name="Pinhassi J."/>
        </authorList>
    </citation>
    <scope>NUCLEOTIDE SEQUENCE [LARGE SCALE GENOMIC DNA]</scope>
    <source>
        <strain evidence="2 3">MED217</strain>
    </source>
</reference>
<evidence type="ECO:0000256" key="1">
    <source>
        <dbReference type="SAM" id="Phobius"/>
    </source>
</evidence>
<keyword evidence="1" id="KW-0472">Membrane</keyword>
<name>A3XQS7_LEEBM</name>
<dbReference type="eggNOG" id="ENOG5032VBG">
    <property type="taxonomic scope" value="Bacteria"/>
</dbReference>
<dbReference type="AlphaFoldDB" id="A3XQS7"/>
<dbReference type="OrthoDB" id="982493at2"/>
<dbReference type="EMBL" id="AANC01000010">
    <property type="protein sequence ID" value="EAQ48050.1"/>
    <property type="molecule type" value="Genomic_DNA"/>
</dbReference>
<feature type="transmembrane region" description="Helical" evidence="1">
    <location>
        <begin position="118"/>
        <end position="138"/>
    </location>
</feature>